<dbReference type="Proteomes" id="UP000298663">
    <property type="component" value="Unassembled WGS sequence"/>
</dbReference>
<organism evidence="1 2">
    <name type="scientific">Steinernema carpocapsae</name>
    <name type="common">Entomopathogenic nematode</name>
    <dbReference type="NCBI Taxonomy" id="34508"/>
    <lineage>
        <taxon>Eukaryota</taxon>
        <taxon>Metazoa</taxon>
        <taxon>Ecdysozoa</taxon>
        <taxon>Nematoda</taxon>
        <taxon>Chromadorea</taxon>
        <taxon>Rhabditida</taxon>
        <taxon>Tylenchina</taxon>
        <taxon>Panagrolaimomorpha</taxon>
        <taxon>Strongyloidoidea</taxon>
        <taxon>Steinernematidae</taxon>
        <taxon>Steinernema</taxon>
    </lineage>
</organism>
<dbReference type="AlphaFoldDB" id="A0A4U5N7P4"/>
<protein>
    <submittedName>
        <fullName evidence="1">Uncharacterized protein</fullName>
    </submittedName>
</protein>
<keyword evidence="2" id="KW-1185">Reference proteome</keyword>
<name>A0A4U5N7P4_STECR</name>
<evidence type="ECO:0000313" key="1">
    <source>
        <dbReference type="EMBL" id="TKR78364.1"/>
    </source>
</evidence>
<proteinExistence type="predicted"/>
<accession>A0A4U5N7P4</accession>
<evidence type="ECO:0000313" key="2">
    <source>
        <dbReference type="Proteomes" id="UP000298663"/>
    </source>
</evidence>
<sequence>MKVRPDVCQAILIRYASQITPPKRAKRGIGGTPKRSSEPVCAERTRCVDERFVVFAVWARRNGKWGDSRHNEAKRNERAIQAEPVQHYGFGYDIPQPKLT</sequence>
<gene>
    <name evidence="1" type="ORF">L596_019175</name>
</gene>
<dbReference type="EMBL" id="AZBU02000005">
    <property type="protein sequence ID" value="TKR78364.1"/>
    <property type="molecule type" value="Genomic_DNA"/>
</dbReference>
<comment type="caution">
    <text evidence="1">The sequence shown here is derived from an EMBL/GenBank/DDBJ whole genome shotgun (WGS) entry which is preliminary data.</text>
</comment>
<reference evidence="1 2" key="2">
    <citation type="journal article" date="2019" name="G3 (Bethesda)">
        <title>Hybrid Assembly of the Genome of the Entomopathogenic Nematode Steinernema carpocapsae Identifies the X-Chromosome.</title>
        <authorList>
            <person name="Serra L."/>
            <person name="Macchietto M."/>
            <person name="Macias-Munoz A."/>
            <person name="McGill C.J."/>
            <person name="Rodriguez I.M."/>
            <person name="Rodriguez B."/>
            <person name="Murad R."/>
            <person name="Mortazavi A."/>
        </authorList>
    </citation>
    <scope>NUCLEOTIDE SEQUENCE [LARGE SCALE GENOMIC DNA]</scope>
    <source>
        <strain evidence="1 2">ALL</strain>
    </source>
</reference>
<reference evidence="1 2" key="1">
    <citation type="journal article" date="2015" name="Genome Biol.">
        <title>Comparative genomics of Steinernema reveals deeply conserved gene regulatory networks.</title>
        <authorList>
            <person name="Dillman A.R."/>
            <person name="Macchietto M."/>
            <person name="Porter C.F."/>
            <person name="Rogers A."/>
            <person name="Williams B."/>
            <person name="Antoshechkin I."/>
            <person name="Lee M.M."/>
            <person name="Goodwin Z."/>
            <person name="Lu X."/>
            <person name="Lewis E.E."/>
            <person name="Goodrich-Blair H."/>
            <person name="Stock S.P."/>
            <person name="Adams B.J."/>
            <person name="Sternberg P.W."/>
            <person name="Mortazavi A."/>
        </authorList>
    </citation>
    <scope>NUCLEOTIDE SEQUENCE [LARGE SCALE GENOMIC DNA]</scope>
    <source>
        <strain evidence="1 2">ALL</strain>
    </source>
</reference>